<gene>
    <name evidence="5" type="ORF">OKA05_14050</name>
</gene>
<dbReference type="InterPro" id="IPR029063">
    <property type="entry name" value="SAM-dependent_MTases_sf"/>
</dbReference>
<evidence type="ECO:0000313" key="5">
    <source>
        <dbReference type="EMBL" id="MCW1923684.1"/>
    </source>
</evidence>
<evidence type="ECO:0000313" key="6">
    <source>
        <dbReference type="Proteomes" id="UP001320876"/>
    </source>
</evidence>
<protein>
    <submittedName>
        <fullName evidence="5">DNA cytosine methyltransferase</fullName>
    </submittedName>
</protein>
<name>A0ABT3GJJ2_9BACT</name>
<evidence type="ECO:0000256" key="2">
    <source>
        <dbReference type="ARBA" id="ARBA00022679"/>
    </source>
</evidence>
<evidence type="ECO:0000256" key="1">
    <source>
        <dbReference type="ARBA" id="ARBA00022603"/>
    </source>
</evidence>
<sequence length="78" mass="8379">MIFPAPSFVDFFAGSGLVTQGVRHACEPVWSNDICAKKAAIYLANHGDGHFHPGSIEHVRGAEIPKGDIVWASFPCQA</sequence>
<keyword evidence="6" id="KW-1185">Reference proteome</keyword>
<dbReference type="Proteomes" id="UP001320876">
    <property type="component" value="Unassembled WGS sequence"/>
</dbReference>
<dbReference type="EMBL" id="JAPDDT010000005">
    <property type="protein sequence ID" value="MCW1923684.1"/>
    <property type="molecule type" value="Genomic_DNA"/>
</dbReference>
<evidence type="ECO:0000256" key="3">
    <source>
        <dbReference type="ARBA" id="ARBA00022747"/>
    </source>
</evidence>
<dbReference type="Gene3D" id="3.40.50.150">
    <property type="entry name" value="Vaccinia Virus protein VP39"/>
    <property type="match status" value="1"/>
</dbReference>
<reference evidence="5 6" key="1">
    <citation type="submission" date="2022-10" db="EMBL/GenBank/DDBJ databases">
        <title>Luteolibacter arcticus strain CCTCC AB 2014275, whole genome shotgun sequencing project.</title>
        <authorList>
            <person name="Zhao G."/>
            <person name="Shen L."/>
        </authorList>
    </citation>
    <scope>NUCLEOTIDE SEQUENCE [LARGE SCALE GENOMIC DNA]</scope>
    <source>
        <strain evidence="5 6">CCTCC AB 2014275</strain>
    </source>
</reference>
<comment type="catalytic activity">
    <reaction evidence="4">
        <text>a 2'-deoxycytidine in DNA + S-adenosyl-L-methionine = a 5-methyl-2'-deoxycytidine in DNA + S-adenosyl-L-homocysteine + H(+)</text>
        <dbReference type="Rhea" id="RHEA:13681"/>
        <dbReference type="Rhea" id="RHEA-COMP:11369"/>
        <dbReference type="Rhea" id="RHEA-COMP:11370"/>
        <dbReference type="ChEBI" id="CHEBI:15378"/>
        <dbReference type="ChEBI" id="CHEBI:57856"/>
        <dbReference type="ChEBI" id="CHEBI:59789"/>
        <dbReference type="ChEBI" id="CHEBI:85452"/>
        <dbReference type="ChEBI" id="CHEBI:85454"/>
        <dbReference type="EC" id="2.1.1.37"/>
    </reaction>
</comment>
<dbReference type="GO" id="GO:0032259">
    <property type="term" value="P:methylation"/>
    <property type="evidence" value="ECO:0007669"/>
    <property type="project" value="UniProtKB-KW"/>
</dbReference>
<keyword evidence="3" id="KW-0680">Restriction system</keyword>
<comment type="caution">
    <text evidence="5">The sequence shown here is derived from an EMBL/GenBank/DDBJ whole genome shotgun (WGS) entry which is preliminary data.</text>
</comment>
<keyword evidence="1 5" id="KW-0489">Methyltransferase</keyword>
<dbReference type="GO" id="GO:0008168">
    <property type="term" value="F:methyltransferase activity"/>
    <property type="evidence" value="ECO:0007669"/>
    <property type="project" value="UniProtKB-KW"/>
</dbReference>
<evidence type="ECO:0000256" key="4">
    <source>
        <dbReference type="ARBA" id="ARBA00047422"/>
    </source>
</evidence>
<keyword evidence="2" id="KW-0808">Transferase</keyword>
<accession>A0ABT3GJJ2</accession>
<dbReference type="InterPro" id="IPR001525">
    <property type="entry name" value="C5_MeTfrase"/>
</dbReference>
<dbReference type="RefSeq" id="WP_264487793.1">
    <property type="nucleotide sequence ID" value="NZ_JAPDDT010000005.1"/>
</dbReference>
<proteinExistence type="predicted"/>
<dbReference type="SUPFAM" id="SSF53335">
    <property type="entry name" value="S-adenosyl-L-methionine-dependent methyltransferases"/>
    <property type="match status" value="1"/>
</dbReference>
<dbReference type="Pfam" id="PF00145">
    <property type="entry name" value="DNA_methylase"/>
    <property type="match status" value="1"/>
</dbReference>
<organism evidence="5 6">
    <name type="scientific">Luteolibacter arcticus</name>
    <dbReference type="NCBI Taxonomy" id="1581411"/>
    <lineage>
        <taxon>Bacteria</taxon>
        <taxon>Pseudomonadati</taxon>
        <taxon>Verrucomicrobiota</taxon>
        <taxon>Verrucomicrobiia</taxon>
        <taxon>Verrucomicrobiales</taxon>
        <taxon>Verrucomicrobiaceae</taxon>
        <taxon>Luteolibacter</taxon>
    </lineage>
</organism>